<dbReference type="GO" id="GO:0000976">
    <property type="term" value="F:transcription cis-regulatory region binding"/>
    <property type="evidence" value="ECO:0007669"/>
    <property type="project" value="TreeGrafter"/>
</dbReference>
<keyword evidence="4" id="KW-0804">Transcription</keyword>
<feature type="domain" description="LysR substrate-binding" evidence="5">
    <location>
        <begin position="29"/>
        <end position="235"/>
    </location>
</feature>
<keyword evidence="2" id="KW-0805">Transcription regulation</keyword>
<dbReference type="RefSeq" id="WP_155311862.1">
    <property type="nucleotide sequence ID" value="NZ_AP021876.1"/>
</dbReference>
<evidence type="ECO:0000256" key="3">
    <source>
        <dbReference type="ARBA" id="ARBA00023125"/>
    </source>
</evidence>
<dbReference type="EMBL" id="AP021876">
    <property type="protein sequence ID" value="BBO84347.1"/>
    <property type="molecule type" value="Genomic_DNA"/>
</dbReference>
<evidence type="ECO:0000313" key="7">
    <source>
        <dbReference type="Proteomes" id="UP000425960"/>
    </source>
</evidence>
<dbReference type="GO" id="GO:0006355">
    <property type="term" value="P:regulation of DNA-templated transcription"/>
    <property type="evidence" value="ECO:0007669"/>
    <property type="project" value="TreeGrafter"/>
</dbReference>
<dbReference type="KEGG" id="dov:DSCO28_49130"/>
<evidence type="ECO:0000256" key="4">
    <source>
        <dbReference type="ARBA" id="ARBA00023163"/>
    </source>
</evidence>
<organism evidence="6 7">
    <name type="scientific">Desulfosarcina ovata subsp. sediminis</name>
    <dbReference type="NCBI Taxonomy" id="885957"/>
    <lineage>
        <taxon>Bacteria</taxon>
        <taxon>Pseudomonadati</taxon>
        <taxon>Thermodesulfobacteriota</taxon>
        <taxon>Desulfobacteria</taxon>
        <taxon>Desulfobacterales</taxon>
        <taxon>Desulfosarcinaceae</taxon>
        <taxon>Desulfosarcina</taxon>
    </lineage>
</organism>
<dbReference type="Pfam" id="PF03466">
    <property type="entry name" value="LysR_substrate"/>
    <property type="match status" value="1"/>
</dbReference>
<proteinExistence type="inferred from homology"/>
<name>A0A5K7ZVS7_9BACT</name>
<comment type="similarity">
    <text evidence="1">Belongs to the LysR transcriptional regulatory family.</text>
</comment>
<dbReference type="CDD" id="cd05466">
    <property type="entry name" value="PBP2_LTTR_substrate"/>
    <property type="match status" value="1"/>
</dbReference>
<evidence type="ECO:0000256" key="1">
    <source>
        <dbReference type="ARBA" id="ARBA00009437"/>
    </source>
</evidence>
<keyword evidence="3" id="KW-0238">DNA-binding</keyword>
<reference evidence="6 7" key="1">
    <citation type="submission" date="2019-11" db="EMBL/GenBank/DDBJ databases">
        <title>Comparative genomics of hydrocarbon-degrading Desulfosarcina strains.</title>
        <authorList>
            <person name="Watanabe M."/>
            <person name="Kojima H."/>
            <person name="Fukui M."/>
        </authorList>
    </citation>
    <scope>NUCLEOTIDE SEQUENCE [LARGE SCALE GENOMIC DNA]</scope>
    <source>
        <strain evidence="6 7">28bB2T</strain>
    </source>
</reference>
<dbReference type="SUPFAM" id="SSF53850">
    <property type="entry name" value="Periplasmic binding protein-like II"/>
    <property type="match status" value="1"/>
</dbReference>
<sequence length="248" mass="27943">MTETGQKLFHYAEQFYLSAIKAETFLQEQKNNNLSIGIASPLTQQFIVLIKKFKQYYPHVMVTLREGTDQEIIADVRDFKLMLGFIGTIEQSVRELNVIPVAPENRLVLVSFPQNPLACKEKVIWKDLEGCSLIIHREGMTGRNIILDAFKKNRIKPVITAEIESIEGMKNLIKQDAGIGLKFFPNVKEEILNKTLKIIPLESDQLKIGIDAVFQANISLSLPSKAFLDIAIEHFNNISTKVSAGSVK</sequence>
<evidence type="ECO:0000259" key="5">
    <source>
        <dbReference type="Pfam" id="PF03466"/>
    </source>
</evidence>
<dbReference type="Proteomes" id="UP000425960">
    <property type="component" value="Chromosome"/>
</dbReference>
<gene>
    <name evidence="6" type="ORF">DSCO28_49130</name>
</gene>
<evidence type="ECO:0000313" key="6">
    <source>
        <dbReference type="EMBL" id="BBO84347.1"/>
    </source>
</evidence>
<protein>
    <recommendedName>
        <fullName evidence="5">LysR substrate-binding domain-containing protein</fullName>
    </recommendedName>
</protein>
<evidence type="ECO:0000256" key="2">
    <source>
        <dbReference type="ARBA" id="ARBA00023015"/>
    </source>
</evidence>
<accession>A0A5K7ZVS7</accession>
<dbReference type="InterPro" id="IPR005119">
    <property type="entry name" value="LysR_subst-bd"/>
</dbReference>
<dbReference type="AlphaFoldDB" id="A0A5K7ZVS7"/>
<dbReference type="Gene3D" id="3.40.190.290">
    <property type="match status" value="1"/>
</dbReference>
<dbReference type="PANTHER" id="PTHR30126:SF40">
    <property type="entry name" value="HTH-TYPE TRANSCRIPTIONAL REGULATOR GLTR"/>
    <property type="match status" value="1"/>
</dbReference>
<dbReference type="PANTHER" id="PTHR30126">
    <property type="entry name" value="HTH-TYPE TRANSCRIPTIONAL REGULATOR"/>
    <property type="match status" value="1"/>
</dbReference>